<evidence type="ECO:0000256" key="5">
    <source>
        <dbReference type="ARBA" id="ARBA00022777"/>
    </source>
</evidence>
<keyword evidence="4" id="KW-0808">Transferase</keyword>
<dbReference type="Pfam" id="PF13426">
    <property type="entry name" value="PAS_9"/>
    <property type="match status" value="1"/>
</dbReference>
<name>A0A4R9G0J7_9LEPT</name>
<feature type="domain" description="PAC" evidence="9">
    <location>
        <begin position="816"/>
        <end position="868"/>
    </location>
</feature>
<dbReference type="InterPro" id="IPR029016">
    <property type="entry name" value="GAF-like_dom_sf"/>
</dbReference>
<dbReference type="SUPFAM" id="SSF55785">
    <property type="entry name" value="PYP-like sensor domain (PAS domain)"/>
    <property type="match status" value="8"/>
</dbReference>
<dbReference type="Pfam" id="PF02518">
    <property type="entry name" value="HATPase_c"/>
    <property type="match status" value="1"/>
</dbReference>
<dbReference type="PROSITE" id="PS50112">
    <property type="entry name" value="PAS"/>
    <property type="match status" value="7"/>
</dbReference>
<feature type="domain" description="PAS" evidence="8">
    <location>
        <begin position="998"/>
        <end position="1071"/>
    </location>
</feature>
<dbReference type="SMART" id="SM00065">
    <property type="entry name" value="GAF"/>
    <property type="match status" value="1"/>
</dbReference>
<dbReference type="Gene3D" id="2.10.70.100">
    <property type="match status" value="2"/>
</dbReference>
<dbReference type="RefSeq" id="WP_135586618.1">
    <property type="nucleotide sequence ID" value="NZ_RQEP01000010.1"/>
</dbReference>
<dbReference type="CDD" id="cd00130">
    <property type="entry name" value="PAS"/>
    <property type="match status" value="8"/>
</dbReference>
<feature type="coiled-coil region" evidence="6">
    <location>
        <begin position="1257"/>
        <end position="1287"/>
    </location>
</feature>
<dbReference type="Gene3D" id="3.30.565.10">
    <property type="entry name" value="Histidine kinase-like ATPase, C-terminal domain"/>
    <property type="match status" value="1"/>
</dbReference>
<evidence type="ECO:0000256" key="4">
    <source>
        <dbReference type="ARBA" id="ARBA00022679"/>
    </source>
</evidence>
<dbReference type="SUPFAM" id="SSF47384">
    <property type="entry name" value="Homodimeric domain of signal transducing histidine kinase"/>
    <property type="match status" value="1"/>
</dbReference>
<dbReference type="Pfam" id="PF13188">
    <property type="entry name" value="PAS_8"/>
    <property type="match status" value="1"/>
</dbReference>
<dbReference type="SUPFAM" id="SSF55781">
    <property type="entry name" value="GAF domain-like"/>
    <property type="match status" value="1"/>
</dbReference>
<feature type="domain" description="PAC" evidence="9">
    <location>
        <begin position="247"/>
        <end position="300"/>
    </location>
</feature>
<dbReference type="InterPro" id="IPR000700">
    <property type="entry name" value="PAS-assoc_C"/>
</dbReference>
<dbReference type="Gene3D" id="1.10.287.130">
    <property type="match status" value="1"/>
</dbReference>
<dbReference type="InterPro" id="IPR003018">
    <property type="entry name" value="GAF"/>
</dbReference>
<accession>A0A4R9G0J7</accession>
<feature type="domain" description="PAS" evidence="8">
    <location>
        <begin position="42"/>
        <end position="86"/>
    </location>
</feature>
<evidence type="ECO:0000313" key="11">
    <source>
        <dbReference type="Proteomes" id="UP000297453"/>
    </source>
</evidence>
<proteinExistence type="predicted"/>
<feature type="domain" description="PAS" evidence="8">
    <location>
        <begin position="736"/>
        <end position="781"/>
    </location>
</feature>
<comment type="catalytic activity">
    <reaction evidence="1">
        <text>ATP + protein L-histidine = ADP + protein N-phospho-L-histidine.</text>
        <dbReference type="EC" id="2.7.13.3"/>
    </reaction>
</comment>
<dbReference type="EC" id="2.7.13.3" evidence="2"/>
<dbReference type="Gene3D" id="3.30.450.40">
    <property type="match status" value="1"/>
</dbReference>
<dbReference type="InterPro" id="IPR036890">
    <property type="entry name" value="HATPase_C_sf"/>
</dbReference>
<feature type="domain" description="PAS" evidence="8">
    <location>
        <begin position="171"/>
        <end position="243"/>
    </location>
</feature>
<dbReference type="Gene3D" id="3.30.450.20">
    <property type="entry name" value="PAS domain"/>
    <property type="match status" value="8"/>
</dbReference>
<dbReference type="SMART" id="SM00387">
    <property type="entry name" value="HATPase_c"/>
    <property type="match status" value="1"/>
</dbReference>
<dbReference type="PANTHER" id="PTHR43304">
    <property type="entry name" value="PHYTOCHROME-LIKE PROTEIN CPH1"/>
    <property type="match status" value="1"/>
</dbReference>
<keyword evidence="11" id="KW-1185">Reference proteome</keyword>
<evidence type="ECO:0000259" key="8">
    <source>
        <dbReference type="PROSITE" id="PS50112"/>
    </source>
</evidence>
<dbReference type="Pfam" id="PF08448">
    <property type="entry name" value="PAS_4"/>
    <property type="match status" value="1"/>
</dbReference>
<dbReference type="SUPFAM" id="SSF55874">
    <property type="entry name" value="ATPase domain of HSP90 chaperone/DNA topoisomerase II/histidine kinase"/>
    <property type="match status" value="1"/>
</dbReference>
<dbReference type="InterPro" id="IPR013655">
    <property type="entry name" value="PAS_fold_3"/>
</dbReference>
<dbReference type="InterPro" id="IPR003661">
    <property type="entry name" value="HisK_dim/P_dom"/>
</dbReference>
<dbReference type="Proteomes" id="UP000297453">
    <property type="component" value="Unassembled WGS sequence"/>
</dbReference>
<dbReference type="Pfam" id="PF08447">
    <property type="entry name" value="PAS_3"/>
    <property type="match status" value="5"/>
</dbReference>
<keyword evidence="3" id="KW-0597">Phosphoprotein</keyword>
<dbReference type="Pfam" id="PF01590">
    <property type="entry name" value="GAF"/>
    <property type="match status" value="1"/>
</dbReference>
<dbReference type="InterPro" id="IPR005467">
    <property type="entry name" value="His_kinase_dom"/>
</dbReference>
<dbReference type="PRINTS" id="PR00344">
    <property type="entry name" value="BCTRLSENSOR"/>
</dbReference>
<dbReference type="CDD" id="cd00082">
    <property type="entry name" value="HisKA"/>
    <property type="match status" value="1"/>
</dbReference>
<sequence>MDSKKIKPPANKRTSETELQAANEKIAELEKKIKTLSASELNSKLLRTLVDYSPSVITILNTETGVFEEINSTAEILFGYTREEFLAMGPSDISPPFQPNGRDSKSFAMEKVGLALRGETPVFRWNHAHRDGTVIPCEIHLVLIPGTSNLVRGNIIDLRSELAAEALLKSKEERLDLVIKSADLGFWDWNIVDGSIMPNEKWASLLGYTLSELEPNYKFWESSVHPEDYRKTVDQLDRHLKGELELFDADFRMKCKDGSWKWIRSRGKVWERDKKGKPIRALGIHLDINESKETEKILAEKERTLDLAVQGANLGIWDFDILTNEHHVDENWLKMIGYKPGDINPTYEFWNDNLHPDDRNKTNEAWQSYVKGEVEAYSTAFRLKCKDGSYKWILTRGKIAERDSQGNPIRMIGIHIDISEQKQTEDELLETKLFLDRAQKTAKVGSWEYDIASGKLKASEELYQILETTDLEDPSMLSSIHPDDRERVSEHFLRSVQEGIAEEIEYRSLTPSGTEKILLNRTDFIRDPEARVQKLLGTIQDISLQRKKEKEEERKRDLERLTSSISTELINQPILEIEEAIYNTIKKVTHFFNMDRGNLVTYDLDRMIRTLVCEYIHPNAKNQTQTWQKETTINPEHPLSRTLLGGSMVVTDVEGVVSLDKEIKMPIQALTIKSLVAVPLTFEGKIVGGLGINSEKTLKEREHQFTDFELSGLKAIGELLTNALERKRKHAELVAERDLLSEIMKTSVAAITVLSPDGSILYANSSAERVLGLTLDKIQSRKYNAPEWKATSIDGGEWTMEDQPFVRVMKSGQPVYDVRHAIEDDQGRKKFLSINGAPIKDSEGNITNLVFLILDITESLLAEKALKQNEDRYRRVAEQTGQLVYDQDLPSGKITWAGAVEKITGYNFQEFQHVDETLRTEFIHPEDRTRVLRSVSYARENGGHFTAEYRFLRKDGNYIIVEDKGVFVTNSKFETNRLLGAMADITERRQAQNDLMESEERLRLALNASKMGTWSWNLVDGSVYWSSDTAAIFGLQTVDSNQGKPGYFMDLAHPDDRERIQRSIRSSIRGGSSDVHLEYRMFHPDGTVHWLEARGQVYRKSGKMPIRMAGIIMDITDRKKSEEKLKASEARFQTFYRFANEAIIFLHPRTEKILDINPAFLRIFGFSQKDLYSISPVSLFTPDSWATLHARIRSFESSENLELQAVRWNGQIFSAIGSVHFYTERDSYVAAISISDTSALQEVRELKVINDEITVRNRLIEMQKNELQETLENLTKAQAQLIQSEKMAALGQLIAGVAHEINNPIGAVQASNQNLQESLIRFQTILPDVQTVLAAMTPEQVESFKVFLGLVRQSKEQLAGMEERNAKKAIISQLQELHIPNHYAFAEALVDMGFKELPKVAIPFLRCDRANVLLEYSTLEAFFFSNTNTIQMAVDRVSKILYALKNFSHFDTTSEKMLASIPENIETVLTIYQNQLKKGINVTKEYGDIPKILCYPDDLMHVWTNLIYNSLQAMDFRGNIKIKAYKKSDCIAVEISDNGPGIPEAILDKIFQPFFTTKLPGEGSGLGLDIVKKIVEKHEGKIEVETAPGATTFRILLPILRAKHIGILDIP</sequence>
<organism evidence="10 11">
    <name type="scientific">Leptospira semungkisensis</name>
    <dbReference type="NCBI Taxonomy" id="2484985"/>
    <lineage>
        <taxon>Bacteria</taxon>
        <taxon>Pseudomonadati</taxon>
        <taxon>Spirochaetota</taxon>
        <taxon>Spirochaetia</taxon>
        <taxon>Leptospirales</taxon>
        <taxon>Leptospiraceae</taxon>
        <taxon>Leptospira</taxon>
    </lineage>
</organism>
<keyword evidence="6" id="KW-0175">Coiled coil</keyword>
<dbReference type="PROSITE" id="PS50109">
    <property type="entry name" value="HIS_KIN"/>
    <property type="match status" value="1"/>
</dbReference>
<feature type="domain" description="PAS" evidence="8">
    <location>
        <begin position="1128"/>
        <end position="1199"/>
    </location>
</feature>
<feature type="domain" description="PAC" evidence="9">
    <location>
        <begin position="945"/>
        <end position="997"/>
    </location>
</feature>
<reference evidence="10" key="1">
    <citation type="journal article" date="2019" name="PLoS Negl. Trop. Dis.">
        <title>Revisiting the worldwide diversity of Leptospira species in the environment.</title>
        <authorList>
            <person name="Vincent A.T."/>
            <person name="Schiettekatte O."/>
            <person name="Bourhy P."/>
            <person name="Veyrier F.J."/>
            <person name="Picardeau M."/>
        </authorList>
    </citation>
    <scope>NUCLEOTIDE SEQUENCE [LARGE SCALE GENOMIC DNA]</scope>
    <source>
        <strain evidence="10">SSS9</strain>
    </source>
</reference>
<dbReference type="InterPro" id="IPR004358">
    <property type="entry name" value="Sig_transdc_His_kin-like_C"/>
</dbReference>
<dbReference type="InterPro" id="IPR001610">
    <property type="entry name" value="PAC"/>
</dbReference>
<feature type="domain" description="PAC" evidence="9">
    <location>
        <begin position="377"/>
        <end position="430"/>
    </location>
</feature>
<comment type="caution">
    <text evidence="10">The sequence shown here is derived from an EMBL/GenBank/DDBJ whole genome shotgun (WGS) entry which is preliminary data.</text>
</comment>
<protein>
    <recommendedName>
        <fullName evidence="2">histidine kinase</fullName>
        <ecNumber evidence="2">2.7.13.3</ecNumber>
    </recommendedName>
</protein>
<evidence type="ECO:0000259" key="9">
    <source>
        <dbReference type="PROSITE" id="PS50113"/>
    </source>
</evidence>
<evidence type="ECO:0000256" key="1">
    <source>
        <dbReference type="ARBA" id="ARBA00000085"/>
    </source>
</evidence>
<evidence type="ECO:0000313" key="10">
    <source>
        <dbReference type="EMBL" id="TGK04764.1"/>
    </source>
</evidence>
<dbReference type="InterPro" id="IPR000014">
    <property type="entry name" value="PAS"/>
</dbReference>
<dbReference type="InterPro" id="IPR003594">
    <property type="entry name" value="HATPase_dom"/>
</dbReference>
<feature type="domain" description="Histidine kinase" evidence="7">
    <location>
        <begin position="1434"/>
        <end position="1601"/>
    </location>
</feature>
<feature type="domain" description="PAC" evidence="9">
    <location>
        <begin position="1075"/>
        <end position="1127"/>
    </location>
</feature>
<gene>
    <name evidence="10" type="ORF">EHO59_07860</name>
</gene>
<dbReference type="OrthoDB" id="341718at2"/>
<dbReference type="InterPro" id="IPR013656">
    <property type="entry name" value="PAS_4"/>
</dbReference>
<dbReference type="GO" id="GO:0000155">
    <property type="term" value="F:phosphorelay sensor kinase activity"/>
    <property type="evidence" value="ECO:0007669"/>
    <property type="project" value="InterPro"/>
</dbReference>
<feature type="domain" description="PAC" evidence="9">
    <location>
        <begin position="502"/>
        <end position="554"/>
    </location>
</feature>
<feature type="coiled-coil region" evidence="6">
    <location>
        <begin position="12"/>
        <end position="39"/>
    </location>
</feature>
<dbReference type="InterPro" id="IPR035965">
    <property type="entry name" value="PAS-like_dom_sf"/>
</dbReference>
<feature type="domain" description="PAS" evidence="8">
    <location>
        <begin position="869"/>
        <end position="942"/>
    </location>
</feature>
<dbReference type="SMART" id="SM00091">
    <property type="entry name" value="PAS"/>
    <property type="match status" value="8"/>
</dbReference>
<dbReference type="PANTHER" id="PTHR43304:SF1">
    <property type="entry name" value="PAC DOMAIN-CONTAINING PROTEIN"/>
    <property type="match status" value="1"/>
</dbReference>
<evidence type="ECO:0000259" key="7">
    <source>
        <dbReference type="PROSITE" id="PS50109"/>
    </source>
</evidence>
<keyword evidence="5" id="KW-0418">Kinase</keyword>
<feature type="domain" description="PAS" evidence="8">
    <location>
        <begin position="301"/>
        <end position="373"/>
    </location>
</feature>
<dbReference type="PROSITE" id="PS50113">
    <property type="entry name" value="PAC"/>
    <property type="match status" value="6"/>
</dbReference>
<dbReference type="EMBL" id="RQEP01000010">
    <property type="protein sequence ID" value="TGK04764.1"/>
    <property type="molecule type" value="Genomic_DNA"/>
</dbReference>
<dbReference type="NCBIfam" id="TIGR00229">
    <property type="entry name" value="sensory_box"/>
    <property type="match status" value="7"/>
</dbReference>
<evidence type="ECO:0000256" key="2">
    <source>
        <dbReference type="ARBA" id="ARBA00012438"/>
    </source>
</evidence>
<evidence type="ECO:0000256" key="6">
    <source>
        <dbReference type="SAM" id="Coils"/>
    </source>
</evidence>
<dbReference type="InterPro" id="IPR052162">
    <property type="entry name" value="Sensor_kinase/Photoreceptor"/>
</dbReference>
<dbReference type="SMART" id="SM00086">
    <property type="entry name" value="PAC"/>
    <property type="match status" value="6"/>
</dbReference>
<evidence type="ECO:0000256" key="3">
    <source>
        <dbReference type="ARBA" id="ARBA00022553"/>
    </source>
</evidence>
<dbReference type="InterPro" id="IPR036097">
    <property type="entry name" value="HisK_dim/P_sf"/>
</dbReference>